<keyword evidence="3" id="KW-1185">Reference proteome</keyword>
<feature type="region of interest" description="Disordered" evidence="1">
    <location>
        <begin position="26"/>
        <end position="72"/>
    </location>
</feature>
<comment type="caution">
    <text evidence="2">The sequence shown here is derived from an EMBL/GenBank/DDBJ whole genome shotgun (WGS) entry which is preliminary data.</text>
</comment>
<reference evidence="2 3" key="2">
    <citation type="journal article" date="2016" name="Genome Announc.">
        <title>Draft Genome Sequence of Erythromycin- and Oxytetracycline-Sensitive Nocardia seriolae Strain U-1 (NBRC 110359).</title>
        <authorList>
            <person name="Imajoh M."/>
            <person name="Sukeda M."/>
            <person name="Shimizu M."/>
            <person name="Yamane J."/>
            <person name="Ohnishi K."/>
            <person name="Oshima S."/>
        </authorList>
    </citation>
    <scope>NUCLEOTIDE SEQUENCE [LARGE SCALE GENOMIC DNA]</scope>
    <source>
        <strain evidence="2 3">U-1</strain>
    </source>
</reference>
<name>A0ABC9YV62_9NOCA</name>
<accession>A0ABC9YV62</accession>
<sequence length="108" mass="11243">MRLAAVVNFDTPGSIRQCAAGRGMALPTAAKHRPPKRALSAERERAHTEGAVVSAGAMRRGEAMGSSGSDALPDAVLRGVPPVFGARPVARVVVGWRDEGCEVFPVPV</sequence>
<dbReference type="AlphaFoldDB" id="A0ABC9YV62"/>
<gene>
    <name evidence="2" type="ORF">NSK11_contig00049-0039</name>
</gene>
<evidence type="ECO:0000313" key="3">
    <source>
        <dbReference type="Proteomes" id="UP000037179"/>
    </source>
</evidence>
<evidence type="ECO:0000313" key="2">
    <source>
        <dbReference type="EMBL" id="GAP29121.1"/>
    </source>
</evidence>
<evidence type="ECO:0000256" key="1">
    <source>
        <dbReference type="SAM" id="MobiDB-lite"/>
    </source>
</evidence>
<dbReference type="Proteomes" id="UP000037179">
    <property type="component" value="Unassembled WGS sequence"/>
</dbReference>
<protein>
    <submittedName>
        <fullName evidence="2">Uncharacterized protein</fullName>
    </submittedName>
</protein>
<feature type="compositionally biased region" description="Basic and acidic residues" evidence="1">
    <location>
        <begin position="39"/>
        <end position="48"/>
    </location>
</feature>
<dbReference type="EMBL" id="BBYQ01000049">
    <property type="protein sequence ID" value="GAP29121.1"/>
    <property type="molecule type" value="Genomic_DNA"/>
</dbReference>
<organism evidence="2 3">
    <name type="scientific">Nocardia seriolae</name>
    <dbReference type="NCBI Taxonomy" id="37332"/>
    <lineage>
        <taxon>Bacteria</taxon>
        <taxon>Bacillati</taxon>
        <taxon>Actinomycetota</taxon>
        <taxon>Actinomycetes</taxon>
        <taxon>Mycobacteriales</taxon>
        <taxon>Nocardiaceae</taxon>
        <taxon>Nocardia</taxon>
    </lineage>
</organism>
<proteinExistence type="predicted"/>
<reference evidence="3" key="1">
    <citation type="submission" date="2015-07" db="EMBL/GenBank/DDBJ databases">
        <title>Nocardia seriolae U-1 whole genome shotgun sequence.</title>
        <authorList>
            <person name="Imajoh M."/>
            <person name="Fukumoto Y."/>
            <person name="Sukeda M."/>
            <person name="Yamane J."/>
            <person name="Yamasaki K."/>
            <person name="Shimizu M."/>
            <person name="Ohnishi K."/>
            <person name="Oshima S."/>
        </authorList>
    </citation>
    <scope>NUCLEOTIDE SEQUENCE [LARGE SCALE GENOMIC DNA]</scope>
    <source>
        <strain evidence="3">U-1</strain>
    </source>
</reference>